<keyword evidence="4 13" id="KW-0812">Transmembrane</keyword>
<dbReference type="SUPFAM" id="SSF52058">
    <property type="entry name" value="L domain-like"/>
    <property type="match status" value="1"/>
</dbReference>
<feature type="transmembrane region" description="Helical" evidence="15">
    <location>
        <begin position="401"/>
        <end position="423"/>
    </location>
</feature>
<comment type="caution">
    <text evidence="12">Lacks conserved residue(s) required for the propagation of feature annotation.</text>
</comment>
<feature type="compositionally biased region" description="Polar residues" evidence="14">
    <location>
        <begin position="768"/>
        <end position="780"/>
    </location>
</feature>
<evidence type="ECO:0000256" key="6">
    <source>
        <dbReference type="ARBA" id="ARBA00022989"/>
    </source>
</evidence>
<dbReference type="Pfam" id="PF13855">
    <property type="entry name" value="LRR_8"/>
    <property type="match status" value="2"/>
</dbReference>
<sequence>MEDRLPTVSSRSSLSEELGFSKRQAECVVRKYYIGFSVIMFIVSAAVVVICVSTATKAISKSHVFKTKCPPHTFPCVSDGACINLTSFCDKTKDCSDGSDERVNCDINLVGSYNEMFKKKVDNHHDKTNSSEDVTHCELKNYPPECTCQERTQLCCRFQDLTSFSLRDVSNITMLDLVGNHISDLSMLPFHLLPNLLKLNLMGNGITRLKKGDLDLAHSLKELYLFDNKITTIEEGVFEHAGNLEVLKMWNNSINNLQPRAFAGLRKLRQLDLFVNSITELPKGIFEGMKHLTMLNLSKNKIRSLGDGVFSDLTRLMTINLDHNLISYIDKNAFKGIFNIQTIDLRVNKLPLVENETFYHLNRLSYIYFDKFYLCLNASQATTCLPLGDGISSKDNLLESIILRISVWVVALFSCGGNLLVLFGRFFMREDNRIHSFFIKNLSLADLLMGMYLLIIAVHDVKYRGQYILHDEKWRNSWECDVSGMLSTLSTEMSVLTLSVITLDRYISIMYPLSFRKRGLKLAYGVMAFTWLVCVVLAALPIMGIDYFGPSFYRDNAVCIPLHLHDPRAKGWEYSSFLFLGINFCSFGFIAYAYVAMFYSIHMSALPLRTTRESKERCLVKRFFFIVITDFVCWIPIIIIKIIALGGLNISDELYAWVIVFVLPVNSALNPMLYTLTTKLFKKKLFSKFTSVVFRPTQLTEKDSLQSRSSFKNSGPPLTRHMQYCEMGLLKRYYPSSSVRRAGKPYVVNGRSNGHHPFEDEEFVSPVELSNGNSSDQRYTCDTLIP</sequence>
<dbReference type="InterPro" id="IPR036055">
    <property type="entry name" value="LDL_receptor-like_sf"/>
</dbReference>
<organism evidence="17 18">
    <name type="scientific">Lymnaea stagnalis</name>
    <name type="common">Great pond snail</name>
    <name type="synonym">Helix stagnalis</name>
    <dbReference type="NCBI Taxonomy" id="6523"/>
    <lineage>
        <taxon>Eukaryota</taxon>
        <taxon>Metazoa</taxon>
        <taxon>Spiralia</taxon>
        <taxon>Lophotrochozoa</taxon>
        <taxon>Mollusca</taxon>
        <taxon>Gastropoda</taxon>
        <taxon>Heterobranchia</taxon>
        <taxon>Euthyneura</taxon>
        <taxon>Panpulmonata</taxon>
        <taxon>Hygrophila</taxon>
        <taxon>Lymnaeoidea</taxon>
        <taxon>Lymnaeidae</taxon>
        <taxon>Lymnaea</taxon>
    </lineage>
</organism>
<feature type="transmembrane region" description="Helical" evidence="15">
    <location>
        <begin position="654"/>
        <end position="676"/>
    </location>
</feature>
<keyword evidence="9" id="KW-1015">Disulfide bond</keyword>
<dbReference type="PROSITE" id="PS50262">
    <property type="entry name" value="G_PROTEIN_RECEP_F1_2"/>
    <property type="match status" value="1"/>
</dbReference>
<dbReference type="InterPro" id="IPR000276">
    <property type="entry name" value="GPCR_Rhodpsn"/>
</dbReference>
<feature type="region of interest" description="Disordered" evidence="14">
    <location>
        <begin position="767"/>
        <end position="786"/>
    </location>
</feature>
<dbReference type="CDD" id="cd00112">
    <property type="entry name" value="LDLa"/>
    <property type="match status" value="1"/>
</dbReference>
<evidence type="ECO:0000256" key="10">
    <source>
        <dbReference type="ARBA" id="ARBA00023170"/>
    </source>
</evidence>
<dbReference type="GO" id="GO:0007189">
    <property type="term" value="P:adenylate cyclase-activating G protein-coupled receptor signaling pathway"/>
    <property type="evidence" value="ECO:0007669"/>
    <property type="project" value="TreeGrafter"/>
</dbReference>
<feature type="transmembrane region" description="Helical" evidence="15">
    <location>
        <begin position="444"/>
        <end position="462"/>
    </location>
</feature>
<dbReference type="EMBL" id="CAXITT010000162">
    <property type="protein sequence ID" value="CAL1534132.1"/>
    <property type="molecule type" value="Genomic_DNA"/>
</dbReference>
<feature type="transmembrane region" description="Helical" evidence="15">
    <location>
        <begin position="577"/>
        <end position="602"/>
    </location>
</feature>
<reference evidence="17 18" key="1">
    <citation type="submission" date="2024-04" db="EMBL/GenBank/DDBJ databases">
        <authorList>
            <consortium name="Genoscope - CEA"/>
            <person name="William W."/>
        </authorList>
    </citation>
    <scope>NUCLEOTIDE SEQUENCE [LARGE SCALE GENOMIC DNA]</scope>
</reference>
<dbReference type="InterPro" id="IPR002172">
    <property type="entry name" value="LDrepeatLR_classA_rpt"/>
</dbReference>
<dbReference type="InterPro" id="IPR001611">
    <property type="entry name" value="Leu-rich_rpt"/>
</dbReference>
<dbReference type="SUPFAM" id="SSF81321">
    <property type="entry name" value="Family A G protein-coupled receptor-like"/>
    <property type="match status" value="1"/>
</dbReference>
<dbReference type="PANTHER" id="PTHR24372">
    <property type="entry name" value="GLYCOPROTEIN HORMONE RECEPTOR"/>
    <property type="match status" value="1"/>
</dbReference>
<feature type="domain" description="G-protein coupled receptors family 1 profile" evidence="16">
    <location>
        <begin position="417"/>
        <end position="674"/>
    </location>
</feature>
<evidence type="ECO:0000313" key="18">
    <source>
        <dbReference type="Proteomes" id="UP001497497"/>
    </source>
</evidence>
<dbReference type="FunFam" id="3.80.10.10:FF:001164">
    <property type="entry name" value="GH01279p"/>
    <property type="match status" value="1"/>
</dbReference>
<accession>A0AAV2HK72</accession>
<feature type="transmembrane region" description="Helical" evidence="15">
    <location>
        <begin position="522"/>
        <end position="545"/>
    </location>
</feature>
<dbReference type="GO" id="GO:0008528">
    <property type="term" value="F:G protein-coupled peptide receptor activity"/>
    <property type="evidence" value="ECO:0007669"/>
    <property type="project" value="TreeGrafter"/>
</dbReference>
<dbReference type="InterPro" id="IPR023415">
    <property type="entry name" value="LDLR_class-A_CS"/>
</dbReference>
<dbReference type="SMART" id="SM00369">
    <property type="entry name" value="LRR_TYP"/>
    <property type="match status" value="6"/>
</dbReference>
<dbReference type="Pfam" id="PF00057">
    <property type="entry name" value="Ldl_recept_a"/>
    <property type="match status" value="1"/>
</dbReference>
<evidence type="ECO:0000256" key="11">
    <source>
        <dbReference type="ARBA" id="ARBA00023224"/>
    </source>
</evidence>
<dbReference type="PANTHER" id="PTHR24372:SF80">
    <property type="entry name" value="FI21465P1-RELATED"/>
    <property type="match status" value="1"/>
</dbReference>
<dbReference type="InterPro" id="IPR032675">
    <property type="entry name" value="LRR_dom_sf"/>
</dbReference>
<evidence type="ECO:0000256" key="8">
    <source>
        <dbReference type="ARBA" id="ARBA00023136"/>
    </source>
</evidence>
<evidence type="ECO:0000256" key="15">
    <source>
        <dbReference type="SAM" id="Phobius"/>
    </source>
</evidence>
<keyword evidence="11 13" id="KW-0807">Transducer</keyword>
<dbReference type="Gene3D" id="4.10.400.10">
    <property type="entry name" value="Low-density Lipoprotein Receptor"/>
    <property type="match status" value="1"/>
</dbReference>
<dbReference type="Gene3D" id="3.80.10.10">
    <property type="entry name" value="Ribonuclease Inhibitor"/>
    <property type="match status" value="2"/>
</dbReference>
<evidence type="ECO:0000256" key="13">
    <source>
        <dbReference type="RuleBase" id="RU000688"/>
    </source>
</evidence>
<dbReference type="Proteomes" id="UP001497497">
    <property type="component" value="Unassembled WGS sequence"/>
</dbReference>
<dbReference type="PROSITE" id="PS50068">
    <property type="entry name" value="LDLRA_2"/>
    <property type="match status" value="1"/>
</dbReference>
<comment type="subcellular location">
    <subcellularLocation>
        <location evidence="1">Cell membrane</location>
        <topology evidence="1">Multi-pass membrane protein</topology>
    </subcellularLocation>
</comment>
<dbReference type="GO" id="GO:0009755">
    <property type="term" value="P:hormone-mediated signaling pathway"/>
    <property type="evidence" value="ECO:0007669"/>
    <property type="project" value="TreeGrafter"/>
</dbReference>
<evidence type="ECO:0000256" key="12">
    <source>
        <dbReference type="PROSITE-ProRule" id="PRU00124"/>
    </source>
</evidence>
<evidence type="ECO:0000256" key="9">
    <source>
        <dbReference type="ARBA" id="ARBA00023157"/>
    </source>
</evidence>
<dbReference type="SMART" id="SM00192">
    <property type="entry name" value="LDLa"/>
    <property type="match status" value="1"/>
</dbReference>
<keyword evidence="7 13" id="KW-0297">G-protein coupled receptor</keyword>
<keyword evidence="2" id="KW-1003">Cell membrane</keyword>
<keyword evidence="18" id="KW-1185">Reference proteome</keyword>
<protein>
    <recommendedName>
        <fullName evidence="16">G-protein coupled receptors family 1 profile domain-containing protein</fullName>
    </recommendedName>
</protein>
<dbReference type="Pfam" id="PF00001">
    <property type="entry name" value="7tm_1"/>
    <property type="match status" value="1"/>
</dbReference>
<evidence type="ECO:0000256" key="5">
    <source>
        <dbReference type="ARBA" id="ARBA00022737"/>
    </source>
</evidence>
<evidence type="ECO:0000256" key="3">
    <source>
        <dbReference type="ARBA" id="ARBA00022614"/>
    </source>
</evidence>
<evidence type="ECO:0000256" key="2">
    <source>
        <dbReference type="ARBA" id="ARBA00022475"/>
    </source>
</evidence>
<keyword evidence="5" id="KW-0677">Repeat</keyword>
<dbReference type="PRINTS" id="PR00237">
    <property type="entry name" value="GPCRRHODOPSN"/>
</dbReference>
<proteinExistence type="inferred from homology"/>
<evidence type="ECO:0000313" key="17">
    <source>
        <dbReference type="EMBL" id="CAL1534132.1"/>
    </source>
</evidence>
<dbReference type="SUPFAM" id="SSF57424">
    <property type="entry name" value="LDL receptor-like module"/>
    <property type="match status" value="1"/>
</dbReference>
<name>A0AAV2HK72_LYMST</name>
<evidence type="ECO:0000256" key="1">
    <source>
        <dbReference type="ARBA" id="ARBA00004651"/>
    </source>
</evidence>
<dbReference type="InterPro" id="IPR003591">
    <property type="entry name" value="Leu-rich_rpt_typical-subtyp"/>
</dbReference>
<evidence type="ECO:0000256" key="4">
    <source>
        <dbReference type="ARBA" id="ARBA00022692"/>
    </source>
</evidence>
<dbReference type="CDD" id="cd15137">
    <property type="entry name" value="7tmA_Relaxin_R"/>
    <property type="match status" value="1"/>
</dbReference>
<gene>
    <name evidence="17" type="ORF">GSLYS_00008092001</name>
</gene>
<feature type="transmembrane region" description="Helical" evidence="15">
    <location>
        <begin position="623"/>
        <end position="648"/>
    </location>
</feature>
<dbReference type="GO" id="GO:0005886">
    <property type="term" value="C:plasma membrane"/>
    <property type="evidence" value="ECO:0007669"/>
    <property type="project" value="UniProtKB-SubCell"/>
</dbReference>
<evidence type="ECO:0000256" key="7">
    <source>
        <dbReference type="ARBA" id="ARBA00023040"/>
    </source>
</evidence>
<keyword evidence="3" id="KW-0433">Leucine-rich repeat</keyword>
<keyword evidence="8 15" id="KW-0472">Membrane</keyword>
<dbReference type="FunFam" id="1.20.1070.10:FF:000023">
    <property type="entry name" value="Relaxin family peptide receptor 1"/>
    <property type="match status" value="1"/>
</dbReference>
<evidence type="ECO:0000256" key="14">
    <source>
        <dbReference type="SAM" id="MobiDB-lite"/>
    </source>
</evidence>
<keyword evidence="10 13" id="KW-0675">Receptor</keyword>
<keyword evidence="6 15" id="KW-1133">Transmembrane helix</keyword>
<dbReference type="PROSITE" id="PS00237">
    <property type="entry name" value="G_PROTEIN_RECEP_F1_1"/>
    <property type="match status" value="1"/>
</dbReference>
<comment type="similarity">
    <text evidence="13">Belongs to the G-protein coupled receptor 1 family.</text>
</comment>
<comment type="caution">
    <text evidence="17">The sequence shown here is derived from an EMBL/GenBank/DDBJ whole genome shotgun (WGS) entry which is preliminary data.</text>
</comment>
<dbReference type="AlphaFoldDB" id="A0AAV2HK72"/>
<dbReference type="PROSITE" id="PS51450">
    <property type="entry name" value="LRR"/>
    <property type="match status" value="3"/>
</dbReference>
<dbReference type="PROSITE" id="PS01209">
    <property type="entry name" value="LDLRA_1"/>
    <property type="match status" value="1"/>
</dbReference>
<dbReference type="InterPro" id="IPR017452">
    <property type="entry name" value="GPCR_Rhodpsn_7TM"/>
</dbReference>
<dbReference type="Gene3D" id="1.20.1070.10">
    <property type="entry name" value="Rhodopsin 7-helix transmembrane proteins"/>
    <property type="match status" value="1"/>
</dbReference>
<feature type="transmembrane region" description="Helical" evidence="15">
    <location>
        <begin position="32"/>
        <end position="55"/>
    </location>
</feature>
<evidence type="ECO:0000259" key="16">
    <source>
        <dbReference type="PROSITE" id="PS50262"/>
    </source>
</evidence>